<accession>A0A1I7Z919</accession>
<dbReference type="WBParaSite" id="L893_g23994.t2">
    <property type="protein sequence ID" value="L893_g23994.t2"/>
    <property type="gene ID" value="L893_g23994"/>
</dbReference>
<dbReference type="AlphaFoldDB" id="A0A1I7Z919"/>
<keyword evidence="2" id="KW-1185">Reference proteome</keyword>
<evidence type="ECO:0000313" key="2">
    <source>
        <dbReference type="Proteomes" id="UP000095287"/>
    </source>
</evidence>
<name>A0A1I7Z919_9BILA</name>
<evidence type="ECO:0000313" key="3">
    <source>
        <dbReference type="WBParaSite" id="L893_g23994.t2"/>
    </source>
</evidence>
<reference evidence="3" key="1">
    <citation type="submission" date="2016-11" db="UniProtKB">
        <authorList>
            <consortium name="WormBaseParasite"/>
        </authorList>
    </citation>
    <scope>IDENTIFICATION</scope>
</reference>
<dbReference type="Proteomes" id="UP000095287">
    <property type="component" value="Unplaced"/>
</dbReference>
<evidence type="ECO:0000256" key="1">
    <source>
        <dbReference type="SAM" id="MobiDB-lite"/>
    </source>
</evidence>
<protein>
    <submittedName>
        <fullName evidence="3">UBA domain-containing protein</fullName>
    </submittedName>
</protein>
<feature type="region of interest" description="Disordered" evidence="1">
    <location>
        <begin position="1"/>
        <end position="28"/>
    </location>
</feature>
<sequence>MKYRKTRPSSVASTSTLSSLSSSSSVPSFKSYAATNWSRQMAFQGAEQHEVSEQIKKALDMGFKEEHIMAAFDANSGRSTNEEGVSNCIPLKIVTLVHPSKADRIHFLSVNAVANAVVQST</sequence>
<proteinExistence type="predicted"/>
<organism evidence="2 3">
    <name type="scientific">Steinernema glaseri</name>
    <dbReference type="NCBI Taxonomy" id="37863"/>
    <lineage>
        <taxon>Eukaryota</taxon>
        <taxon>Metazoa</taxon>
        <taxon>Ecdysozoa</taxon>
        <taxon>Nematoda</taxon>
        <taxon>Chromadorea</taxon>
        <taxon>Rhabditida</taxon>
        <taxon>Tylenchina</taxon>
        <taxon>Panagrolaimomorpha</taxon>
        <taxon>Strongyloidoidea</taxon>
        <taxon>Steinernematidae</taxon>
        <taxon>Steinernema</taxon>
    </lineage>
</organism>
<feature type="compositionally biased region" description="Low complexity" evidence="1">
    <location>
        <begin position="8"/>
        <end position="28"/>
    </location>
</feature>